<dbReference type="OrthoDB" id="3936150at2759"/>
<feature type="transmembrane region" description="Helical" evidence="5">
    <location>
        <begin position="32"/>
        <end position="49"/>
    </location>
</feature>
<dbReference type="Proteomes" id="UP000000707">
    <property type="component" value="Unassembled WGS sequence"/>
</dbReference>
<dbReference type="GO" id="GO:0005886">
    <property type="term" value="C:plasma membrane"/>
    <property type="evidence" value="ECO:0007669"/>
    <property type="project" value="TreeGrafter"/>
</dbReference>
<reference evidence="6 7" key="1">
    <citation type="journal article" date="2011" name="Proc. Natl. Acad. Sci. U.S.A.">
        <title>Comparative genomics of xylose-fermenting fungi for enhanced biofuel production.</title>
        <authorList>
            <person name="Wohlbach D.J."/>
            <person name="Kuo A."/>
            <person name="Sato T.K."/>
            <person name="Potts K.M."/>
            <person name="Salamov A.A."/>
            <person name="LaButti K.M."/>
            <person name="Sun H."/>
            <person name="Clum A."/>
            <person name="Pangilinan J.L."/>
            <person name="Lindquist E.A."/>
            <person name="Lucas S."/>
            <person name="Lapidus A."/>
            <person name="Jin M."/>
            <person name="Gunawan C."/>
            <person name="Balan V."/>
            <person name="Dale B.E."/>
            <person name="Jeffries T.W."/>
            <person name="Zinkel R."/>
            <person name="Barry K.W."/>
            <person name="Grigoriev I.V."/>
            <person name="Gasch A.P."/>
        </authorList>
    </citation>
    <scope>NUCLEOTIDE SEQUENCE [LARGE SCALE GENOMIC DNA]</scope>
    <source>
        <strain evidence="7">ATCC 10573 / BCRC 21748 / CBS 615 / JCM 9827 / NBRC 10315 / NRRL Y-1498 / VKM Y-70</strain>
    </source>
</reference>
<keyword evidence="3 5" id="KW-1133">Transmembrane helix</keyword>
<feature type="transmembrane region" description="Helical" evidence="5">
    <location>
        <begin position="247"/>
        <end position="269"/>
    </location>
</feature>
<sequence length="321" mass="35739">MAMFCLAPFLGPVLGPIVGGFASEHKGWKWTMWVSLMFSGAILPFVLALPETYKPIILAKRMKKRGIAIYKPPVVQLLKVTMFVTMLRPMEMLVVEPIVLVWSFYIAFVFAVLFGFFEAFPIIFADEYGMDLGVSGLTFIGVGIGLILGVIFYVFIDRKAFPINPDGTKGRRDKNGDLIVSKPEVVLGIGKIGGLCLPISLFWLAWTGRKSIHWAVPTASGIPFGFGLILVFFTNMLYFSMAFPPSSVASALGANSFLRYLLASVFPLFVSQMYEKLHINWATSLFAFIAVAMLPIPWIFERIGPKLRQMSKFGYDAQAKK</sequence>
<organism evidence="7">
    <name type="scientific">Candida tenuis (strain ATCC 10573 / BCRC 21748 / CBS 615 / JCM 9827 / NBRC 10315 / NRRL Y-1498 / VKM Y-70)</name>
    <name type="common">Yeast</name>
    <name type="synonym">Yamadazyma tenuis</name>
    <dbReference type="NCBI Taxonomy" id="590646"/>
    <lineage>
        <taxon>Eukaryota</taxon>
        <taxon>Fungi</taxon>
        <taxon>Dikarya</taxon>
        <taxon>Ascomycota</taxon>
        <taxon>Saccharomycotina</taxon>
        <taxon>Pichiomycetes</taxon>
        <taxon>Debaryomycetaceae</taxon>
        <taxon>Yamadazyma</taxon>
    </lineage>
</organism>
<evidence type="ECO:0000256" key="5">
    <source>
        <dbReference type="SAM" id="Phobius"/>
    </source>
</evidence>
<dbReference type="SUPFAM" id="SSF103473">
    <property type="entry name" value="MFS general substrate transporter"/>
    <property type="match status" value="1"/>
</dbReference>
<proteinExistence type="predicted"/>
<dbReference type="InterPro" id="IPR011701">
    <property type="entry name" value="MFS"/>
</dbReference>
<dbReference type="AlphaFoldDB" id="G3B319"/>
<keyword evidence="4 5" id="KW-0472">Membrane</keyword>
<dbReference type="InterPro" id="IPR036259">
    <property type="entry name" value="MFS_trans_sf"/>
</dbReference>
<dbReference type="EMBL" id="GL996521">
    <property type="protein sequence ID" value="EGV64350.1"/>
    <property type="molecule type" value="Genomic_DNA"/>
</dbReference>
<protein>
    <submittedName>
        <fullName evidence="6">MFS general substrate transporter</fullName>
    </submittedName>
</protein>
<feature type="transmembrane region" description="Helical" evidence="5">
    <location>
        <begin position="99"/>
        <end position="120"/>
    </location>
</feature>
<feature type="transmembrane region" description="Helical" evidence="5">
    <location>
        <begin position="185"/>
        <end position="206"/>
    </location>
</feature>
<feature type="transmembrane region" description="Helical" evidence="5">
    <location>
        <begin position="218"/>
        <end position="241"/>
    </location>
</feature>
<dbReference type="GO" id="GO:0015606">
    <property type="term" value="F:spermidine transmembrane transporter activity"/>
    <property type="evidence" value="ECO:0007669"/>
    <property type="project" value="TreeGrafter"/>
</dbReference>
<dbReference type="PANTHER" id="PTHR23502">
    <property type="entry name" value="MAJOR FACILITATOR SUPERFAMILY"/>
    <property type="match status" value="1"/>
</dbReference>
<gene>
    <name evidence="6" type="ORF">CANTEDRAFT_104603</name>
</gene>
<feature type="transmembrane region" description="Helical" evidence="5">
    <location>
        <begin position="69"/>
        <end position="87"/>
    </location>
</feature>
<dbReference type="PANTHER" id="PTHR23502:SF38">
    <property type="entry name" value="POLYAMINE TRANSPORTER 4"/>
    <property type="match status" value="1"/>
</dbReference>
<feature type="transmembrane region" description="Helical" evidence="5">
    <location>
        <begin position="132"/>
        <end position="156"/>
    </location>
</feature>
<evidence type="ECO:0000256" key="4">
    <source>
        <dbReference type="ARBA" id="ARBA00023136"/>
    </source>
</evidence>
<dbReference type="Gene3D" id="1.20.1250.20">
    <property type="entry name" value="MFS general substrate transporter like domains"/>
    <property type="match status" value="1"/>
</dbReference>
<feature type="transmembrane region" description="Helical" evidence="5">
    <location>
        <begin position="281"/>
        <end position="300"/>
    </location>
</feature>
<comment type="subcellular location">
    <subcellularLocation>
        <location evidence="1">Membrane</location>
        <topology evidence="1">Multi-pass membrane protein</topology>
    </subcellularLocation>
</comment>
<evidence type="ECO:0000256" key="3">
    <source>
        <dbReference type="ARBA" id="ARBA00022989"/>
    </source>
</evidence>
<keyword evidence="2 5" id="KW-0812">Transmembrane</keyword>
<evidence type="ECO:0000313" key="6">
    <source>
        <dbReference type="EMBL" id="EGV64350.1"/>
    </source>
</evidence>
<evidence type="ECO:0000256" key="2">
    <source>
        <dbReference type="ARBA" id="ARBA00022692"/>
    </source>
</evidence>
<evidence type="ECO:0000256" key="1">
    <source>
        <dbReference type="ARBA" id="ARBA00004141"/>
    </source>
</evidence>
<dbReference type="GO" id="GO:0000297">
    <property type="term" value="F:spermine transmembrane transporter activity"/>
    <property type="evidence" value="ECO:0007669"/>
    <property type="project" value="TreeGrafter"/>
</dbReference>
<keyword evidence="7" id="KW-1185">Reference proteome</keyword>
<name>G3B319_CANTC</name>
<dbReference type="Pfam" id="PF07690">
    <property type="entry name" value="MFS_1"/>
    <property type="match status" value="1"/>
</dbReference>
<evidence type="ECO:0000313" key="7">
    <source>
        <dbReference type="Proteomes" id="UP000000707"/>
    </source>
</evidence>
<accession>G3B319</accession>
<dbReference type="HOGENOM" id="CLU_008455_11_0_1"/>